<evidence type="ECO:0000313" key="1">
    <source>
        <dbReference type="EMBL" id="KKM03315.1"/>
    </source>
</evidence>
<gene>
    <name evidence="1" type="ORF">LCGC14_1775630</name>
</gene>
<accession>A0A0F9GWY3</accession>
<dbReference type="AlphaFoldDB" id="A0A0F9GWY3"/>
<protein>
    <submittedName>
        <fullName evidence="1">Uncharacterized protein</fullName>
    </submittedName>
</protein>
<organism evidence="1">
    <name type="scientific">marine sediment metagenome</name>
    <dbReference type="NCBI Taxonomy" id="412755"/>
    <lineage>
        <taxon>unclassified sequences</taxon>
        <taxon>metagenomes</taxon>
        <taxon>ecological metagenomes</taxon>
    </lineage>
</organism>
<reference evidence="1" key="1">
    <citation type="journal article" date="2015" name="Nature">
        <title>Complex archaea that bridge the gap between prokaryotes and eukaryotes.</title>
        <authorList>
            <person name="Spang A."/>
            <person name="Saw J.H."/>
            <person name="Jorgensen S.L."/>
            <person name="Zaremba-Niedzwiedzka K."/>
            <person name="Martijn J."/>
            <person name="Lind A.E."/>
            <person name="van Eijk R."/>
            <person name="Schleper C."/>
            <person name="Guy L."/>
            <person name="Ettema T.J."/>
        </authorList>
    </citation>
    <scope>NUCLEOTIDE SEQUENCE</scope>
</reference>
<name>A0A0F9GWY3_9ZZZZ</name>
<sequence length="54" mass="5768">MLHHVLFHPTILSHFYREGMGGGCCPHTRGGGPLSYDVVIVGASVVPTHVGVDR</sequence>
<proteinExistence type="predicted"/>
<dbReference type="EMBL" id="LAZR01016712">
    <property type="protein sequence ID" value="KKM03315.1"/>
    <property type="molecule type" value="Genomic_DNA"/>
</dbReference>
<comment type="caution">
    <text evidence="1">The sequence shown here is derived from an EMBL/GenBank/DDBJ whole genome shotgun (WGS) entry which is preliminary data.</text>
</comment>